<dbReference type="OMA" id="GPHESQM"/>
<organism evidence="3 4">
    <name type="scientific">Dactylellina haptotyla (strain CBS 200.50)</name>
    <name type="common">Nematode-trapping fungus</name>
    <name type="synonym">Monacrosporium haptotylum</name>
    <dbReference type="NCBI Taxonomy" id="1284197"/>
    <lineage>
        <taxon>Eukaryota</taxon>
        <taxon>Fungi</taxon>
        <taxon>Dikarya</taxon>
        <taxon>Ascomycota</taxon>
        <taxon>Pezizomycotina</taxon>
        <taxon>Orbiliomycetes</taxon>
        <taxon>Orbiliales</taxon>
        <taxon>Orbiliaceae</taxon>
        <taxon>Dactylellina</taxon>
    </lineage>
</organism>
<dbReference type="STRING" id="1284197.S8CAF4"/>
<dbReference type="InterPro" id="IPR025676">
    <property type="entry name" value="Clr5_dom"/>
</dbReference>
<name>S8CAF4_DACHA</name>
<dbReference type="EMBL" id="AQGS01000035">
    <property type="protein sequence ID" value="EPS44717.1"/>
    <property type="molecule type" value="Genomic_DNA"/>
</dbReference>
<keyword evidence="4" id="KW-1185">Reference proteome</keyword>
<dbReference type="Proteomes" id="UP000015100">
    <property type="component" value="Unassembled WGS sequence"/>
</dbReference>
<evidence type="ECO:0000313" key="4">
    <source>
        <dbReference type="Proteomes" id="UP000015100"/>
    </source>
</evidence>
<reference evidence="3 4" key="1">
    <citation type="journal article" date="2013" name="PLoS Genet.">
        <title>Genomic mechanisms accounting for the adaptation to parasitism in nematode-trapping fungi.</title>
        <authorList>
            <person name="Meerupati T."/>
            <person name="Andersson K.M."/>
            <person name="Friman E."/>
            <person name="Kumar D."/>
            <person name="Tunlid A."/>
            <person name="Ahren D."/>
        </authorList>
    </citation>
    <scope>NUCLEOTIDE SEQUENCE [LARGE SCALE GENOMIC DNA]</scope>
    <source>
        <strain evidence="3 4">CBS 200.50</strain>
    </source>
</reference>
<proteinExistence type="predicted"/>
<accession>S8CAF4</accession>
<dbReference type="AlphaFoldDB" id="S8CAF4"/>
<dbReference type="Pfam" id="PF14420">
    <property type="entry name" value="Clr5"/>
    <property type="match status" value="1"/>
</dbReference>
<dbReference type="eggNOG" id="ENOG502SWPC">
    <property type="taxonomic scope" value="Eukaryota"/>
</dbReference>
<gene>
    <name evidence="3" type="ORF">H072_1284</name>
</gene>
<feature type="domain" description="Clr5" evidence="2">
    <location>
        <begin position="11"/>
        <end position="62"/>
    </location>
</feature>
<protein>
    <recommendedName>
        <fullName evidence="2">Clr5 domain-containing protein</fullName>
    </recommendedName>
</protein>
<dbReference type="OrthoDB" id="5308957at2759"/>
<evidence type="ECO:0000256" key="1">
    <source>
        <dbReference type="SAM" id="MobiDB-lite"/>
    </source>
</evidence>
<dbReference type="PANTHER" id="PTHR38788">
    <property type="entry name" value="CLR5 DOMAIN-CONTAINING PROTEIN"/>
    <property type="match status" value="1"/>
</dbReference>
<feature type="region of interest" description="Disordered" evidence="1">
    <location>
        <begin position="127"/>
        <end position="177"/>
    </location>
</feature>
<reference evidence="4" key="2">
    <citation type="submission" date="2013-04" db="EMBL/GenBank/DDBJ databases">
        <title>Genomic mechanisms accounting for the adaptation to parasitism in nematode-trapping fungi.</title>
        <authorList>
            <person name="Ahren D.G."/>
        </authorList>
    </citation>
    <scope>NUCLEOTIDE SEQUENCE [LARGE SCALE GENOMIC DNA]</scope>
    <source>
        <strain evidence="4">CBS 200.50</strain>
    </source>
</reference>
<evidence type="ECO:0000259" key="2">
    <source>
        <dbReference type="Pfam" id="PF14420"/>
    </source>
</evidence>
<sequence>MASLPRRSYTNAEWEAKKDVILKLREDGKELEQIVKELDKKYPDFRPTLPMLKKRMKKWGITSYLKEPDIAEAVRITADREKIDKKTIFRIGGKLVDQDEIYRYLKRKGVRNQRAWAANIVKQPPSVIEPYTPPLSRRASMEALRDESPEGADSTYGSDKAGRSSSTSSESTGQLVVHDAETRRFQAEFNTFMTLYSGENIWTMIQGPHESQMLSKALWNTDSYCDRLFYTEAYAPGLSDLTADSLNEFTNGMWKGWDFLFDDNPIAFTHFNEGFGSLNRLVKEHNRSFLPELLEMLLNLQLEPQIDILEKLLRHLVALFREYERTDDMLYHVIESLLALNKKERLEAVEQLMKNVASHFETTMGKEHAETKSIQKALTRSVYRKLPVSQAIGDLEYHLERDAVNHDMDLYEKCNVCIELALCYRSQRNIEQVELWITQAMFLADELESTFHKTDMRVRCHRVMSYVERRKGNWQGAYGHWKAAVAESSIGLGPKDSLTVLVSSECADFMERAKLNGIVLVDEVLGFVEVGDEDGFFDGSSGLSYTVPSEHSFVQVESGEVTAF</sequence>
<evidence type="ECO:0000313" key="3">
    <source>
        <dbReference type="EMBL" id="EPS44717.1"/>
    </source>
</evidence>
<feature type="compositionally biased region" description="Basic and acidic residues" evidence="1">
    <location>
        <begin position="139"/>
        <end position="148"/>
    </location>
</feature>
<comment type="caution">
    <text evidence="3">The sequence shown here is derived from an EMBL/GenBank/DDBJ whole genome shotgun (WGS) entry which is preliminary data.</text>
</comment>
<dbReference type="PANTHER" id="PTHR38788:SF3">
    <property type="entry name" value="CLR5 DOMAIN-CONTAINING PROTEIN"/>
    <property type="match status" value="1"/>
</dbReference>
<dbReference type="HOGENOM" id="CLU_483123_0_0_1"/>